<sequence length="214" mass="23466">MEASCDADTEEPVIVFARWAGYLGGRPRGADEWKNKAHVYSTSMLPEQPLEIGMKIRVMGTAPAWYSRPDEEPETYDAYDAHIVGRITRAVGWKGRKIILEVRNECALNGVAKARIRVPFVPEAAVRIGTECLPEGGGEAFEGDLNTEAVVRASQDELKCMAGRCWAPWRALVGEGFLEGPMALNEEVCDRTGATGGRRKVQTLLVGWSEVAEA</sequence>
<evidence type="ECO:0000313" key="1">
    <source>
        <dbReference type="EMBL" id="RDX56045.1"/>
    </source>
</evidence>
<dbReference type="Proteomes" id="UP000256964">
    <property type="component" value="Unassembled WGS sequence"/>
</dbReference>
<reference evidence="1 2" key="1">
    <citation type="journal article" date="2018" name="Biotechnol. Biofuels">
        <title>Integrative visual omics of the white-rot fungus Polyporus brumalis exposes the biotechnological potential of its oxidative enzymes for delignifying raw plant biomass.</title>
        <authorList>
            <person name="Miyauchi S."/>
            <person name="Rancon A."/>
            <person name="Drula E."/>
            <person name="Hage H."/>
            <person name="Chaduli D."/>
            <person name="Favel A."/>
            <person name="Grisel S."/>
            <person name="Henrissat B."/>
            <person name="Herpoel-Gimbert I."/>
            <person name="Ruiz-Duenas F.J."/>
            <person name="Chevret D."/>
            <person name="Hainaut M."/>
            <person name="Lin J."/>
            <person name="Wang M."/>
            <person name="Pangilinan J."/>
            <person name="Lipzen A."/>
            <person name="Lesage-Meessen L."/>
            <person name="Navarro D."/>
            <person name="Riley R."/>
            <person name="Grigoriev I.V."/>
            <person name="Zhou S."/>
            <person name="Raouche S."/>
            <person name="Rosso M.N."/>
        </authorList>
    </citation>
    <scope>NUCLEOTIDE SEQUENCE [LARGE SCALE GENOMIC DNA]</scope>
    <source>
        <strain evidence="1 2">BRFM 1820</strain>
    </source>
</reference>
<dbReference type="AlphaFoldDB" id="A0A371DU71"/>
<organism evidence="1 2">
    <name type="scientific">Lentinus brumalis</name>
    <dbReference type="NCBI Taxonomy" id="2498619"/>
    <lineage>
        <taxon>Eukaryota</taxon>
        <taxon>Fungi</taxon>
        <taxon>Dikarya</taxon>
        <taxon>Basidiomycota</taxon>
        <taxon>Agaricomycotina</taxon>
        <taxon>Agaricomycetes</taxon>
        <taxon>Polyporales</taxon>
        <taxon>Polyporaceae</taxon>
        <taxon>Lentinus</taxon>
    </lineage>
</organism>
<evidence type="ECO:0000313" key="2">
    <source>
        <dbReference type="Proteomes" id="UP000256964"/>
    </source>
</evidence>
<accession>A0A371DU71</accession>
<dbReference type="OrthoDB" id="2761328at2759"/>
<keyword evidence="2" id="KW-1185">Reference proteome</keyword>
<name>A0A371DU71_9APHY</name>
<protein>
    <submittedName>
        <fullName evidence="1">Uncharacterized protein</fullName>
    </submittedName>
</protein>
<dbReference type="EMBL" id="KZ857381">
    <property type="protein sequence ID" value="RDX56045.1"/>
    <property type="molecule type" value="Genomic_DNA"/>
</dbReference>
<gene>
    <name evidence="1" type="ORF">OH76DRAFT_592930</name>
</gene>
<proteinExistence type="predicted"/>